<gene>
    <name evidence="14" type="ORF">DI623_03165</name>
</gene>
<protein>
    <recommendedName>
        <fullName evidence="3">histidine kinase</fullName>
        <ecNumber evidence="3">2.7.13.3</ecNumber>
    </recommendedName>
</protein>
<dbReference type="SMART" id="SM00387">
    <property type="entry name" value="HATPase_c"/>
    <property type="match status" value="1"/>
</dbReference>
<accession>A0A2W5AA86</accession>
<keyword evidence="6 11" id="KW-0812">Transmembrane</keyword>
<organism evidence="14 15">
    <name type="scientific">Sphingomonas sanxanigenens</name>
    <dbReference type="NCBI Taxonomy" id="397260"/>
    <lineage>
        <taxon>Bacteria</taxon>
        <taxon>Pseudomonadati</taxon>
        <taxon>Pseudomonadota</taxon>
        <taxon>Alphaproteobacteria</taxon>
        <taxon>Sphingomonadales</taxon>
        <taxon>Sphingomonadaceae</taxon>
        <taxon>Sphingomonas</taxon>
    </lineage>
</organism>
<dbReference type="PRINTS" id="PR00344">
    <property type="entry name" value="BCTRLSENSOR"/>
</dbReference>
<evidence type="ECO:0000256" key="11">
    <source>
        <dbReference type="SAM" id="Phobius"/>
    </source>
</evidence>
<dbReference type="GO" id="GO:0005886">
    <property type="term" value="C:plasma membrane"/>
    <property type="evidence" value="ECO:0007669"/>
    <property type="project" value="TreeGrafter"/>
</dbReference>
<dbReference type="Proteomes" id="UP000249066">
    <property type="component" value="Unassembled WGS sequence"/>
</dbReference>
<dbReference type="InterPro" id="IPR003661">
    <property type="entry name" value="HisK_dim/P_dom"/>
</dbReference>
<dbReference type="InterPro" id="IPR005467">
    <property type="entry name" value="His_kinase_dom"/>
</dbReference>
<dbReference type="SUPFAM" id="SSF55874">
    <property type="entry name" value="ATPase domain of HSP90 chaperone/DNA topoisomerase II/histidine kinase"/>
    <property type="match status" value="1"/>
</dbReference>
<dbReference type="SMART" id="SM00388">
    <property type="entry name" value="HisKA"/>
    <property type="match status" value="1"/>
</dbReference>
<reference evidence="14 15" key="1">
    <citation type="submission" date="2017-08" db="EMBL/GenBank/DDBJ databases">
        <title>Infants hospitalized years apart are colonized by the same room-sourced microbial strains.</title>
        <authorList>
            <person name="Brooks B."/>
            <person name="Olm M.R."/>
            <person name="Firek B.A."/>
            <person name="Baker R."/>
            <person name="Thomas B.C."/>
            <person name="Morowitz M.J."/>
            <person name="Banfield J.F."/>
        </authorList>
    </citation>
    <scope>NUCLEOTIDE SEQUENCE [LARGE SCALE GENOMIC DNA]</scope>
    <source>
        <strain evidence="14">S2_018_000_R2_101</strain>
    </source>
</reference>
<sequence length="427" mass="45755">MGATAATGVASYFATHVTIRALVDRRISALSHAVEGVAPHDTLKEMNERIGELARERDTGDIGFLLTDQTGKRLGGNIELARLPPQGFSTLTTADGLKGLSAGRALARRVKGGLTLVTVGETEPFDHYDRHRLRIFVTGFGAIILIVLGGLRLFGSLIAARIRAIRATADAIIDGDMRRRVPVEDPNDAFGQQAQSFNRMLDRMTDLMHGISNISNDVAHELRTPLARLRGQLSLIAEETTEAGERAKIDACIAECDRLLATFSAILRIAEVEGGDRRAGFARIDLGALAEDVATMMEPVAIDDGRTIETGPCPPTPIEGDRQLLTQLLLNLIQNSLRHTQPGARIGVEVSREGNEARLLVIDNGPGIAAGEREQAMQRFGRVGSGTERGHGLGLALVEAIARLHRGRVILSDAAPGLAVTVVLPVV</sequence>
<dbReference type="EC" id="2.7.13.3" evidence="3"/>
<dbReference type="Gene3D" id="1.10.287.130">
    <property type="match status" value="1"/>
</dbReference>
<name>A0A2W5AA86_9SPHN</name>
<dbReference type="CDD" id="cd00075">
    <property type="entry name" value="HATPase"/>
    <property type="match status" value="1"/>
</dbReference>
<dbReference type="InterPro" id="IPR036890">
    <property type="entry name" value="HATPase_C_sf"/>
</dbReference>
<dbReference type="PROSITE" id="PS50109">
    <property type="entry name" value="HIS_KIN"/>
    <property type="match status" value="1"/>
</dbReference>
<dbReference type="CDD" id="cd06225">
    <property type="entry name" value="HAMP"/>
    <property type="match status" value="1"/>
</dbReference>
<dbReference type="CDD" id="cd00082">
    <property type="entry name" value="HisKA"/>
    <property type="match status" value="1"/>
</dbReference>
<proteinExistence type="predicted"/>
<keyword evidence="10 11" id="KW-0472">Membrane</keyword>
<keyword evidence="9" id="KW-0902">Two-component regulatory system</keyword>
<evidence type="ECO:0000256" key="8">
    <source>
        <dbReference type="ARBA" id="ARBA00022989"/>
    </source>
</evidence>
<dbReference type="SUPFAM" id="SSF47384">
    <property type="entry name" value="Homodimeric domain of signal transducing histidine kinase"/>
    <property type="match status" value="1"/>
</dbReference>
<feature type="domain" description="Histidine kinase" evidence="12">
    <location>
        <begin position="217"/>
        <end position="427"/>
    </location>
</feature>
<evidence type="ECO:0000256" key="7">
    <source>
        <dbReference type="ARBA" id="ARBA00022777"/>
    </source>
</evidence>
<keyword evidence="5" id="KW-0808">Transferase</keyword>
<comment type="subcellular location">
    <subcellularLocation>
        <location evidence="2">Membrane</location>
    </subcellularLocation>
</comment>
<dbReference type="InterPro" id="IPR003660">
    <property type="entry name" value="HAMP_dom"/>
</dbReference>
<evidence type="ECO:0000259" key="12">
    <source>
        <dbReference type="PROSITE" id="PS50109"/>
    </source>
</evidence>
<dbReference type="Pfam" id="PF00512">
    <property type="entry name" value="HisKA"/>
    <property type="match status" value="1"/>
</dbReference>
<comment type="caution">
    <text evidence="14">The sequence shown here is derived from an EMBL/GenBank/DDBJ whole genome shotgun (WGS) entry which is preliminary data.</text>
</comment>
<keyword evidence="4" id="KW-0597">Phosphoprotein</keyword>
<evidence type="ECO:0000256" key="3">
    <source>
        <dbReference type="ARBA" id="ARBA00012438"/>
    </source>
</evidence>
<evidence type="ECO:0000256" key="5">
    <source>
        <dbReference type="ARBA" id="ARBA00022679"/>
    </source>
</evidence>
<dbReference type="SMART" id="SM00304">
    <property type="entry name" value="HAMP"/>
    <property type="match status" value="1"/>
</dbReference>
<dbReference type="InterPro" id="IPR004358">
    <property type="entry name" value="Sig_transdc_His_kin-like_C"/>
</dbReference>
<evidence type="ECO:0000256" key="4">
    <source>
        <dbReference type="ARBA" id="ARBA00022553"/>
    </source>
</evidence>
<evidence type="ECO:0000259" key="13">
    <source>
        <dbReference type="PROSITE" id="PS50885"/>
    </source>
</evidence>
<evidence type="ECO:0000256" key="9">
    <source>
        <dbReference type="ARBA" id="ARBA00023012"/>
    </source>
</evidence>
<dbReference type="GO" id="GO:0000155">
    <property type="term" value="F:phosphorelay sensor kinase activity"/>
    <property type="evidence" value="ECO:0007669"/>
    <property type="project" value="InterPro"/>
</dbReference>
<feature type="domain" description="HAMP" evidence="13">
    <location>
        <begin position="156"/>
        <end position="209"/>
    </location>
</feature>
<dbReference type="Pfam" id="PF02518">
    <property type="entry name" value="HATPase_c"/>
    <property type="match status" value="1"/>
</dbReference>
<evidence type="ECO:0000256" key="10">
    <source>
        <dbReference type="ARBA" id="ARBA00023136"/>
    </source>
</evidence>
<dbReference type="PROSITE" id="PS50885">
    <property type="entry name" value="HAMP"/>
    <property type="match status" value="1"/>
</dbReference>
<evidence type="ECO:0000313" key="15">
    <source>
        <dbReference type="Proteomes" id="UP000249066"/>
    </source>
</evidence>
<dbReference type="InterPro" id="IPR003594">
    <property type="entry name" value="HATPase_dom"/>
</dbReference>
<dbReference type="PANTHER" id="PTHR45436">
    <property type="entry name" value="SENSOR HISTIDINE KINASE YKOH"/>
    <property type="match status" value="1"/>
</dbReference>
<feature type="transmembrane region" description="Helical" evidence="11">
    <location>
        <begin position="135"/>
        <end position="155"/>
    </location>
</feature>
<dbReference type="Gene3D" id="3.30.565.10">
    <property type="entry name" value="Histidine kinase-like ATPase, C-terminal domain"/>
    <property type="match status" value="1"/>
</dbReference>
<dbReference type="SUPFAM" id="SSF158472">
    <property type="entry name" value="HAMP domain-like"/>
    <property type="match status" value="1"/>
</dbReference>
<evidence type="ECO:0000256" key="6">
    <source>
        <dbReference type="ARBA" id="ARBA00022692"/>
    </source>
</evidence>
<evidence type="ECO:0000256" key="1">
    <source>
        <dbReference type="ARBA" id="ARBA00000085"/>
    </source>
</evidence>
<dbReference type="EMBL" id="QFNN01000009">
    <property type="protein sequence ID" value="PZO91454.1"/>
    <property type="molecule type" value="Genomic_DNA"/>
</dbReference>
<dbReference type="InterPro" id="IPR036097">
    <property type="entry name" value="HisK_dim/P_sf"/>
</dbReference>
<dbReference type="PANTHER" id="PTHR45436:SF8">
    <property type="entry name" value="HISTIDINE KINASE"/>
    <property type="match status" value="1"/>
</dbReference>
<keyword evidence="8 11" id="KW-1133">Transmembrane helix</keyword>
<comment type="catalytic activity">
    <reaction evidence="1">
        <text>ATP + protein L-histidine = ADP + protein N-phospho-L-histidine.</text>
        <dbReference type="EC" id="2.7.13.3"/>
    </reaction>
</comment>
<evidence type="ECO:0000313" key="14">
    <source>
        <dbReference type="EMBL" id="PZO91454.1"/>
    </source>
</evidence>
<evidence type="ECO:0000256" key="2">
    <source>
        <dbReference type="ARBA" id="ARBA00004370"/>
    </source>
</evidence>
<dbReference type="Gene3D" id="6.10.340.10">
    <property type="match status" value="1"/>
</dbReference>
<dbReference type="InterPro" id="IPR050428">
    <property type="entry name" value="TCS_sensor_his_kinase"/>
</dbReference>
<keyword evidence="7 14" id="KW-0418">Kinase</keyword>
<dbReference type="AlphaFoldDB" id="A0A2W5AA86"/>